<evidence type="ECO:0000256" key="1">
    <source>
        <dbReference type="SAM" id="MobiDB-lite"/>
    </source>
</evidence>
<evidence type="ECO:0000313" key="2">
    <source>
        <dbReference type="EMBL" id="CAA9523794.1"/>
    </source>
</evidence>
<gene>
    <name evidence="2" type="ORF">AVDCRST_MAG73-348</name>
</gene>
<sequence length="50" mass="4978">DTARTAVGCASIVVCRRPPGPRPARPRPGRADAARGDGLAVRAAGGAGRL</sequence>
<accession>A0A6J4TIT4</accession>
<organism evidence="2">
    <name type="scientific">uncultured Thermomicrobiales bacterium</name>
    <dbReference type="NCBI Taxonomy" id="1645740"/>
    <lineage>
        <taxon>Bacteria</taxon>
        <taxon>Pseudomonadati</taxon>
        <taxon>Thermomicrobiota</taxon>
        <taxon>Thermomicrobia</taxon>
        <taxon>Thermomicrobiales</taxon>
        <taxon>environmental samples</taxon>
    </lineage>
</organism>
<name>A0A6J4TIT4_9BACT</name>
<proteinExistence type="predicted"/>
<protein>
    <submittedName>
        <fullName evidence="2">Uncharacterized protein</fullName>
    </submittedName>
</protein>
<feature type="non-terminal residue" evidence="2">
    <location>
        <position position="1"/>
    </location>
</feature>
<dbReference type="AlphaFoldDB" id="A0A6J4TIT4"/>
<feature type="non-terminal residue" evidence="2">
    <location>
        <position position="50"/>
    </location>
</feature>
<reference evidence="2" key="1">
    <citation type="submission" date="2020-02" db="EMBL/GenBank/DDBJ databases">
        <authorList>
            <person name="Meier V. D."/>
        </authorList>
    </citation>
    <scope>NUCLEOTIDE SEQUENCE</scope>
    <source>
        <strain evidence="2">AVDCRST_MAG73</strain>
    </source>
</reference>
<dbReference type="EMBL" id="CADCWE010000019">
    <property type="protein sequence ID" value="CAA9523794.1"/>
    <property type="molecule type" value="Genomic_DNA"/>
</dbReference>
<feature type="region of interest" description="Disordered" evidence="1">
    <location>
        <begin position="18"/>
        <end position="37"/>
    </location>
</feature>